<accession>A0A1I1KUI9</accession>
<reference evidence="2 3" key="1">
    <citation type="submission" date="2016-10" db="EMBL/GenBank/DDBJ databases">
        <authorList>
            <person name="de Groot N.N."/>
        </authorList>
    </citation>
    <scope>NUCLEOTIDE SEQUENCE [LARGE SCALE GENOMIC DNA]</scope>
    <source>
        <strain evidence="2 3">DSM 22900</strain>
    </source>
</reference>
<dbReference type="STRING" id="623281.SAMN05421747_11738"/>
<proteinExistence type="predicted"/>
<protein>
    <submittedName>
        <fullName evidence="2">ADP-ribosylglycohydrolase</fullName>
    </submittedName>
</protein>
<dbReference type="AlphaFoldDB" id="A0A1I1KUI9"/>
<dbReference type="EMBL" id="FOLL01000017">
    <property type="protein sequence ID" value="SFC64466.1"/>
    <property type="molecule type" value="Genomic_DNA"/>
</dbReference>
<dbReference type="InterPro" id="IPR036705">
    <property type="entry name" value="Ribosyl_crysJ1_sf"/>
</dbReference>
<dbReference type="Pfam" id="PF03747">
    <property type="entry name" value="ADP_ribosyl_GH"/>
    <property type="match status" value="1"/>
</dbReference>
<keyword evidence="1" id="KW-0732">Signal</keyword>
<dbReference type="Gene3D" id="1.10.4080.10">
    <property type="entry name" value="ADP-ribosylation/Crystallin J1"/>
    <property type="match status" value="1"/>
</dbReference>
<evidence type="ECO:0000313" key="3">
    <source>
        <dbReference type="Proteomes" id="UP000199577"/>
    </source>
</evidence>
<keyword evidence="3" id="KW-1185">Reference proteome</keyword>
<name>A0A1I1KUI9_9SPHI</name>
<dbReference type="Proteomes" id="UP000199577">
    <property type="component" value="Unassembled WGS sequence"/>
</dbReference>
<dbReference type="Gene3D" id="2.60.120.260">
    <property type="entry name" value="Galactose-binding domain-like"/>
    <property type="match status" value="1"/>
</dbReference>
<feature type="signal peptide" evidence="1">
    <location>
        <begin position="1"/>
        <end position="24"/>
    </location>
</feature>
<evidence type="ECO:0000256" key="1">
    <source>
        <dbReference type="SAM" id="SignalP"/>
    </source>
</evidence>
<dbReference type="RefSeq" id="WP_090974581.1">
    <property type="nucleotide sequence ID" value="NZ_FOLL01000017.1"/>
</dbReference>
<evidence type="ECO:0000313" key="2">
    <source>
        <dbReference type="EMBL" id="SFC64466.1"/>
    </source>
</evidence>
<dbReference type="SUPFAM" id="SSF101478">
    <property type="entry name" value="ADP-ribosylglycohydrolase"/>
    <property type="match status" value="1"/>
</dbReference>
<gene>
    <name evidence="2" type="ORF">SAMN05421747_11738</name>
</gene>
<dbReference type="OrthoDB" id="9761704at2"/>
<keyword evidence="2" id="KW-0378">Hydrolase</keyword>
<feature type="chain" id="PRO_5011571953" evidence="1">
    <location>
        <begin position="25"/>
        <end position="520"/>
    </location>
</feature>
<sequence>MKARKLHGLAVIAFLCSLKIGSPAAKDTVNDKLTISRKALFDKIKGGWAGQTIGVSFGSYTEFKYNGTFIQDYQTIPWSDGQMKKLMDDWPDLFDDIYMDLTFVDVIERLGVNAPVDSFASAFAHAGYGLWHANQAARYNILNGIAAPASGHWLNNPHADDIDYQIEADFAGLMNPGMPNSASAISDKVGHIMTYGDGWYGGVFIGAMYSLAFIHDDIEKVINEALRTVPEQSTFHQCIADVIRWHKKYPRDWKRTWFEIQQKWTEEVGCPEGVFSPLNIDAKVNAAYVVAGLLYGRGDFALTMEIATRMGQDSDCNPSSAAGILGTIVGYDGIPDYWKKGLENIEDVVFKYTQMSLNTVYQTSYQHALKMIAQEGGSVGEDVVVIKKQVPQAVRYEKSFEGVFPISKTEVHQNINNELSFEFEGTGFVLRGSANKNSGQREEHVFVAECYINGAKVEEAKLPTEFRTRRYELFWKYQLPKGKHRVKIVVRNPSPGHHVRAWDYIVYSDEPANGIHEHLQ</sequence>
<organism evidence="2 3">
    <name type="scientific">Parapedobacter composti</name>
    <dbReference type="NCBI Taxonomy" id="623281"/>
    <lineage>
        <taxon>Bacteria</taxon>
        <taxon>Pseudomonadati</taxon>
        <taxon>Bacteroidota</taxon>
        <taxon>Sphingobacteriia</taxon>
        <taxon>Sphingobacteriales</taxon>
        <taxon>Sphingobacteriaceae</taxon>
        <taxon>Parapedobacter</taxon>
    </lineage>
</organism>
<dbReference type="GO" id="GO:0016787">
    <property type="term" value="F:hydrolase activity"/>
    <property type="evidence" value="ECO:0007669"/>
    <property type="project" value="UniProtKB-KW"/>
</dbReference>
<dbReference type="InterPro" id="IPR005502">
    <property type="entry name" value="Ribosyl_crysJ1"/>
</dbReference>